<organism evidence="3 4">
    <name type="scientific">Longivirga aurantiaca</name>
    <dbReference type="NCBI Taxonomy" id="1837743"/>
    <lineage>
        <taxon>Bacteria</taxon>
        <taxon>Bacillati</taxon>
        <taxon>Actinomycetota</taxon>
        <taxon>Actinomycetes</taxon>
        <taxon>Sporichthyales</taxon>
        <taxon>Sporichthyaceae</taxon>
        <taxon>Longivirga</taxon>
    </lineage>
</organism>
<dbReference type="Pfam" id="PF10397">
    <property type="entry name" value="ADSL_C"/>
    <property type="match status" value="1"/>
</dbReference>
<evidence type="ECO:0000313" key="4">
    <source>
        <dbReference type="Proteomes" id="UP001596138"/>
    </source>
</evidence>
<dbReference type="Gene3D" id="1.10.40.30">
    <property type="entry name" value="Fumarase/aspartase (C-terminal domain)"/>
    <property type="match status" value="1"/>
</dbReference>
<keyword evidence="1 3" id="KW-0456">Lyase</keyword>
<gene>
    <name evidence="3" type="ORF">ACFQGU_16895</name>
</gene>
<dbReference type="Gene3D" id="1.20.200.10">
    <property type="entry name" value="Fumarase/aspartase (Central domain)"/>
    <property type="match status" value="1"/>
</dbReference>
<feature type="domain" description="Adenylosuccinate lyase C-terminal" evidence="2">
    <location>
        <begin position="365"/>
        <end position="445"/>
    </location>
</feature>
<dbReference type="PRINTS" id="PR00145">
    <property type="entry name" value="ARGSUCLYASE"/>
</dbReference>
<dbReference type="CDD" id="cd01597">
    <property type="entry name" value="pCLME"/>
    <property type="match status" value="1"/>
</dbReference>
<dbReference type="GO" id="GO:0016829">
    <property type="term" value="F:lyase activity"/>
    <property type="evidence" value="ECO:0007669"/>
    <property type="project" value="UniProtKB-KW"/>
</dbReference>
<evidence type="ECO:0000259" key="2">
    <source>
        <dbReference type="SMART" id="SM00998"/>
    </source>
</evidence>
<dbReference type="InterPro" id="IPR020557">
    <property type="entry name" value="Fumarate_lyase_CS"/>
</dbReference>
<dbReference type="PANTHER" id="PTHR43172:SF1">
    <property type="entry name" value="ADENYLOSUCCINATE LYASE"/>
    <property type="match status" value="1"/>
</dbReference>
<comment type="caution">
    <text evidence="3">The sequence shown here is derived from an EMBL/GenBank/DDBJ whole genome shotgun (WGS) entry which is preliminary data.</text>
</comment>
<evidence type="ECO:0000256" key="1">
    <source>
        <dbReference type="ARBA" id="ARBA00023239"/>
    </source>
</evidence>
<proteinExistence type="predicted"/>
<dbReference type="InterPro" id="IPR022761">
    <property type="entry name" value="Fumarate_lyase_N"/>
</dbReference>
<name>A0ABW1T468_9ACTN</name>
<accession>A0ABW1T468</accession>
<dbReference type="InterPro" id="IPR019468">
    <property type="entry name" value="AdenyloSucc_lyase_C"/>
</dbReference>
<reference evidence="4" key="1">
    <citation type="journal article" date="2019" name="Int. J. Syst. Evol. Microbiol.">
        <title>The Global Catalogue of Microorganisms (GCM) 10K type strain sequencing project: providing services to taxonomists for standard genome sequencing and annotation.</title>
        <authorList>
            <consortium name="The Broad Institute Genomics Platform"/>
            <consortium name="The Broad Institute Genome Sequencing Center for Infectious Disease"/>
            <person name="Wu L."/>
            <person name="Ma J."/>
        </authorList>
    </citation>
    <scope>NUCLEOTIDE SEQUENCE [LARGE SCALE GENOMIC DNA]</scope>
    <source>
        <strain evidence="4">CGMCC 4.7317</strain>
    </source>
</reference>
<keyword evidence="4" id="KW-1185">Reference proteome</keyword>
<protein>
    <submittedName>
        <fullName evidence="3">Adenylosuccinate lyase family protein</fullName>
    </submittedName>
</protein>
<dbReference type="Proteomes" id="UP001596138">
    <property type="component" value="Unassembled WGS sequence"/>
</dbReference>
<dbReference type="SMART" id="SM00998">
    <property type="entry name" value="ADSL_C"/>
    <property type="match status" value="1"/>
</dbReference>
<dbReference type="PANTHER" id="PTHR43172">
    <property type="entry name" value="ADENYLOSUCCINATE LYASE"/>
    <property type="match status" value="1"/>
</dbReference>
<dbReference type="RefSeq" id="WP_386768870.1">
    <property type="nucleotide sequence ID" value="NZ_JBHSTI010000044.1"/>
</dbReference>
<dbReference type="SUPFAM" id="SSF48557">
    <property type="entry name" value="L-aspartase-like"/>
    <property type="match status" value="1"/>
</dbReference>
<dbReference type="Pfam" id="PF00206">
    <property type="entry name" value="Lyase_1"/>
    <property type="match status" value="1"/>
</dbReference>
<dbReference type="InterPro" id="IPR000362">
    <property type="entry name" value="Fumarate_lyase_fam"/>
</dbReference>
<evidence type="ECO:0000313" key="3">
    <source>
        <dbReference type="EMBL" id="MFC6239552.1"/>
    </source>
</evidence>
<dbReference type="PRINTS" id="PR00149">
    <property type="entry name" value="FUMRATELYASE"/>
</dbReference>
<sequence>MTALPPDSAVYRHLWSTDEVRALLDDEGRTARWLDILVALARAQAAHGIVPAEAAEEIARHARVELLDLERVAAETRATGHSTLGLIRVLRDVLPPSCAEWVYVGPTVQDVTDTWFALVMRDVLDIVERDVARCRDAAVALARRHRDTLMCGRTHGQPGLPITFGYKAAVWVGELDRHLVRLAEARPRLQVAQLGGALGTLEFWGEQGPGLLDDFAYQLGLGVPDMPWLTARDRLAEFATLLAMVTGTLGKIGNEIYELQRPEIGELAEPFTPGQVGSITMPHKRNPELAEHLDTLARCVRADAGTALEGLVALHERDGRGWKAEWLWLPEACLLTGAALSFAGRLLEGLQVNEPRMRANLDAQRGYPMSEPVMRLLAGRLGKHVAHEQVYAATMAGVEQQVDLATALRQAGLVGPSGLSEEDLAAALDPRAALGATGAFVDRVLAPHAATG</sequence>
<dbReference type="InterPro" id="IPR008948">
    <property type="entry name" value="L-Aspartase-like"/>
</dbReference>
<dbReference type="EMBL" id="JBHSTI010000044">
    <property type="protein sequence ID" value="MFC6239552.1"/>
    <property type="molecule type" value="Genomic_DNA"/>
</dbReference>
<dbReference type="PROSITE" id="PS00163">
    <property type="entry name" value="FUMARATE_LYASES"/>
    <property type="match status" value="1"/>
</dbReference>